<sequence length="108" mass="12333">MGYYLVLAQNHYDALAMLLSLTRFFLLSFSLKKQLGAQHLIGSVLPVPAQMPTLEPLAILDRKMVKRGNRAATKVLIHWKNSFPEDATWEFLHDMQLKFPDCGFDSQP</sequence>
<proteinExistence type="predicted"/>
<evidence type="ECO:0000313" key="3">
    <source>
        <dbReference type="Proteomes" id="UP000188268"/>
    </source>
</evidence>
<dbReference type="EMBL" id="AWWV01007239">
    <property type="protein sequence ID" value="OMO97218.1"/>
    <property type="molecule type" value="Genomic_DNA"/>
</dbReference>
<dbReference type="InterPro" id="IPR023780">
    <property type="entry name" value="Chromo_domain"/>
</dbReference>
<reference evidence="2 3" key="1">
    <citation type="submission" date="2013-09" db="EMBL/GenBank/DDBJ databases">
        <title>Corchorus capsularis genome sequencing.</title>
        <authorList>
            <person name="Alam M."/>
            <person name="Haque M.S."/>
            <person name="Islam M.S."/>
            <person name="Emdad E.M."/>
            <person name="Islam M.M."/>
            <person name="Ahmed B."/>
            <person name="Halim A."/>
            <person name="Hossen Q.M.M."/>
            <person name="Hossain M.Z."/>
            <person name="Ahmed R."/>
            <person name="Khan M.M."/>
            <person name="Islam R."/>
            <person name="Rashid M.M."/>
            <person name="Khan S.A."/>
            <person name="Rahman M.S."/>
            <person name="Alam M."/>
        </authorList>
    </citation>
    <scope>NUCLEOTIDE SEQUENCE [LARGE SCALE GENOMIC DNA]</scope>
    <source>
        <strain evidence="3">cv. CVL-1</strain>
        <tissue evidence="2">Whole seedling</tissue>
    </source>
</reference>
<dbReference type="Gramene" id="OMO97218">
    <property type="protein sequence ID" value="OMO97218"/>
    <property type="gene ID" value="CCACVL1_04628"/>
</dbReference>
<protein>
    <recommendedName>
        <fullName evidence="1">Chromo domain-containing protein</fullName>
    </recommendedName>
</protein>
<dbReference type="InterPro" id="IPR016197">
    <property type="entry name" value="Chromo-like_dom_sf"/>
</dbReference>
<dbReference type="SUPFAM" id="SSF54160">
    <property type="entry name" value="Chromo domain-like"/>
    <property type="match status" value="1"/>
</dbReference>
<dbReference type="AlphaFoldDB" id="A0A1R3JQT5"/>
<accession>A0A1R3JQT5</accession>
<comment type="caution">
    <text evidence="2">The sequence shown here is derived from an EMBL/GenBank/DDBJ whole genome shotgun (WGS) entry which is preliminary data.</text>
</comment>
<feature type="domain" description="Chromo" evidence="1">
    <location>
        <begin position="58"/>
        <end position="100"/>
    </location>
</feature>
<dbReference type="OrthoDB" id="1303160at2759"/>
<dbReference type="Proteomes" id="UP000188268">
    <property type="component" value="Unassembled WGS sequence"/>
</dbReference>
<organism evidence="2 3">
    <name type="scientific">Corchorus capsularis</name>
    <name type="common">Jute</name>
    <dbReference type="NCBI Taxonomy" id="210143"/>
    <lineage>
        <taxon>Eukaryota</taxon>
        <taxon>Viridiplantae</taxon>
        <taxon>Streptophyta</taxon>
        <taxon>Embryophyta</taxon>
        <taxon>Tracheophyta</taxon>
        <taxon>Spermatophyta</taxon>
        <taxon>Magnoliopsida</taxon>
        <taxon>eudicotyledons</taxon>
        <taxon>Gunneridae</taxon>
        <taxon>Pentapetalae</taxon>
        <taxon>rosids</taxon>
        <taxon>malvids</taxon>
        <taxon>Malvales</taxon>
        <taxon>Malvaceae</taxon>
        <taxon>Grewioideae</taxon>
        <taxon>Apeibeae</taxon>
        <taxon>Corchorus</taxon>
    </lineage>
</organism>
<evidence type="ECO:0000259" key="1">
    <source>
        <dbReference type="Pfam" id="PF00385"/>
    </source>
</evidence>
<keyword evidence="3" id="KW-1185">Reference proteome</keyword>
<dbReference type="Pfam" id="PF00385">
    <property type="entry name" value="Chromo"/>
    <property type="match status" value="1"/>
</dbReference>
<gene>
    <name evidence="2" type="ORF">CCACVL1_04628</name>
</gene>
<name>A0A1R3JQT5_COCAP</name>
<evidence type="ECO:0000313" key="2">
    <source>
        <dbReference type="EMBL" id="OMO97218.1"/>
    </source>
</evidence>